<dbReference type="RefSeq" id="WP_354440161.1">
    <property type="nucleotide sequence ID" value="NZ_JBEPSH010000001.1"/>
</dbReference>
<comment type="caution">
    <text evidence="2">The sequence shown here is derived from an EMBL/GenBank/DDBJ whole genome shotgun (WGS) entry which is preliminary data.</text>
</comment>
<protein>
    <recommendedName>
        <fullName evidence="1">Putative zinc-ribbon domain-containing protein</fullName>
    </recommendedName>
</protein>
<sequence>MFFRLPPIVRIFSFETTIKEDAIAMTTCKECGKQVSTGAKTCPHCGTSAPAKKKAKGGIGKWLLIVFAIGVVVAILTKQDKATPVASAPPKAPTVRAVEAPKAPAPIEEKLTEGQQKALDEIRASSARLAKLNAETRELWDAETKADAKLLRGCLEHQGCDSGTYPRLLREKPHAFVNDLLGDPASVQNIGGREIHYFNVPTTDGRKRAKLQLSYKNFAVESVNVY</sequence>
<dbReference type="InterPro" id="IPR059113">
    <property type="entry name" value="Znf_ribbon"/>
</dbReference>
<evidence type="ECO:0000259" key="1">
    <source>
        <dbReference type="Pfam" id="PF13248"/>
    </source>
</evidence>
<dbReference type="Proteomes" id="UP001549320">
    <property type="component" value="Unassembled WGS sequence"/>
</dbReference>
<evidence type="ECO:0000313" key="2">
    <source>
        <dbReference type="EMBL" id="MET4574973.1"/>
    </source>
</evidence>
<proteinExistence type="predicted"/>
<accession>A0ABV2Q1R5</accession>
<keyword evidence="3" id="KW-1185">Reference proteome</keyword>
<dbReference type="EMBL" id="JBEPSH010000001">
    <property type="protein sequence ID" value="MET4574973.1"/>
    <property type="molecule type" value="Genomic_DNA"/>
</dbReference>
<evidence type="ECO:0000313" key="3">
    <source>
        <dbReference type="Proteomes" id="UP001549320"/>
    </source>
</evidence>
<name>A0ABV2Q1R5_9BURK</name>
<organism evidence="2 3">
    <name type="scientific">Ottowia thiooxydans</name>
    <dbReference type="NCBI Taxonomy" id="219182"/>
    <lineage>
        <taxon>Bacteria</taxon>
        <taxon>Pseudomonadati</taxon>
        <taxon>Pseudomonadota</taxon>
        <taxon>Betaproteobacteria</taxon>
        <taxon>Burkholderiales</taxon>
        <taxon>Comamonadaceae</taxon>
        <taxon>Ottowia</taxon>
    </lineage>
</organism>
<feature type="domain" description="Putative zinc-ribbon" evidence="1">
    <location>
        <begin position="24"/>
        <end position="47"/>
    </location>
</feature>
<reference evidence="2 3" key="1">
    <citation type="submission" date="2024-06" db="EMBL/GenBank/DDBJ databases">
        <title>Sorghum-associated microbial communities from plants grown in Nebraska, USA.</title>
        <authorList>
            <person name="Schachtman D."/>
        </authorList>
    </citation>
    <scope>NUCLEOTIDE SEQUENCE [LARGE SCALE GENOMIC DNA]</scope>
    <source>
        <strain evidence="2 3">2709</strain>
    </source>
</reference>
<dbReference type="Pfam" id="PF13248">
    <property type="entry name" value="Zn_ribbon_3"/>
    <property type="match status" value="1"/>
</dbReference>
<gene>
    <name evidence="2" type="ORF">ABIE13_000070</name>
</gene>